<dbReference type="EMBL" id="UZAU01000821">
    <property type="status" value="NOT_ANNOTATED_CDS"/>
    <property type="molecule type" value="Genomic_DNA"/>
</dbReference>
<dbReference type="EnsemblPlants" id="evm.model.10.1465">
    <property type="protein sequence ID" value="cds.evm.model.10.1465"/>
    <property type="gene ID" value="evm.TU.10.1465"/>
</dbReference>
<proteinExistence type="predicted"/>
<protein>
    <submittedName>
        <fullName evidence="1">Uncharacterized protein</fullName>
    </submittedName>
</protein>
<dbReference type="Gramene" id="evm.model.10.1465">
    <property type="protein sequence ID" value="cds.evm.model.10.1465"/>
    <property type="gene ID" value="evm.TU.10.1465"/>
</dbReference>
<accession>A0A803QJT6</accession>
<reference evidence="1" key="1">
    <citation type="submission" date="2021-03" db="UniProtKB">
        <authorList>
            <consortium name="EnsemblPlants"/>
        </authorList>
    </citation>
    <scope>IDENTIFICATION</scope>
</reference>
<keyword evidence="2" id="KW-1185">Reference proteome</keyword>
<evidence type="ECO:0000313" key="2">
    <source>
        <dbReference type="Proteomes" id="UP000596661"/>
    </source>
</evidence>
<dbReference type="Proteomes" id="UP000596661">
    <property type="component" value="Unassembled WGS sequence"/>
</dbReference>
<dbReference type="AlphaFoldDB" id="A0A803QJT6"/>
<sequence>MEYSEETLQIASRFLPVDLMDLVFSMTRMAEKASRSWTVALSCGEVLTQLLLLRVSLQGGTGLHLECDWEDDGAHVAGSQ</sequence>
<evidence type="ECO:0000313" key="1">
    <source>
        <dbReference type="EnsemblPlants" id="cds.evm.model.10.1465"/>
    </source>
</evidence>
<name>A0A803QJT6_CANSA</name>
<organism evidence="1 2">
    <name type="scientific">Cannabis sativa</name>
    <name type="common">Hemp</name>
    <name type="synonym">Marijuana</name>
    <dbReference type="NCBI Taxonomy" id="3483"/>
    <lineage>
        <taxon>Eukaryota</taxon>
        <taxon>Viridiplantae</taxon>
        <taxon>Streptophyta</taxon>
        <taxon>Embryophyta</taxon>
        <taxon>Tracheophyta</taxon>
        <taxon>Spermatophyta</taxon>
        <taxon>Magnoliopsida</taxon>
        <taxon>eudicotyledons</taxon>
        <taxon>Gunneridae</taxon>
        <taxon>Pentapetalae</taxon>
        <taxon>rosids</taxon>
        <taxon>fabids</taxon>
        <taxon>Rosales</taxon>
        <taxon>Cannabaceae</taxon>
        <taxon>Cannabis</taxon>
    </lineage>
</organism>